<keyword evidence="1 2" id="KW-0238">DNA-binding</keyword>
<evidence type="ECO:0000313" key="5">
    <source>
        <dbReference type="Proteomes" id="UP000315439"/>
    </source>
</evidence>
<dbReference type="Proteomes" id="UP000315439">
    <property type="component" value="Unassembled WGS sequence"/>
</dbReference>
<evidence type="ECO:0000256" key="2">
    <source>
        <dbReference type="PROSITE-ProRule" id="PRU00335"/>
    </source>
</evidence>
<dbReference type="EMBL" id="VIKS01000001">
    <property type="protein sequence ID" value="TQV89730.1"/>
    <property type="molecule type" value="Genomic_DNA"/>
</dbReference>
<dbReference type="PANTHER" id="PTHR43479:SF11">
    <property type="entry name" value="ACREF_ENVCD OPERON REPRESSOR-RELATED"/>
    <property type="match status" value="1"/>
</dbReference>
<reference evidence="4 5" key="1">
    <citation type="submission" date="2019-07" db="EMBL/GenBank/DDBJ databases">
        <title>Draft genome for Aliikangiella sp. M105.</title>
        <authorList>
            <person name="Wang G."/>
        </authorList>
    </citation>
    <scope>NUCLEOTIDE SEQUENCE [LARGE SCALE GENOMIC DNA]</scope>
    <source>
        <strain evidence="4 5">M105</strain>
    </source>
</reference>
<proteinExistence type="predicted"/>
<protein>
    <submittedName>
        <fullName evidence="4">TetR/AcrR family transcriptional regulator</fullName>
    </submittedName>
</protein>
<dbReference type="Gene3D" id="1.10.10.60">
    <property type="entry name" value="Homeodomain-like"/>
    <property type="match status" value="1"/>
</dbReference>
<dbReference type="Gene3D" id="1.10.357.10">
    <property type="entry name" value="Tetracycline Repressor, domain 2"/>
    <property type="match status" value="1"/>
</dbReference>
<dbReference type="OrthoDB" id="63332at2"/>
<evidence type="ECO:0000313" key="4">
    <source>
        <dbReference type="EMBL" id="TQV89730.1"/>
    </source>
</evidence>
<dbReference type="GO" id="GO:0003677">
    <property type="term" value="F:DNA binding"/>
    <property type="evidence" value="ECO:0007669"/>
    <property type="project" value="UniProtKB-UniRule"/>
</dbReference>
<evidence type="ECO:0000259" key="3">
    <source>
        <dbReference type="PROSITE" id="PS50977"/>
    </source>
</evidence>
<dbReference type="AlphaFoldDB" id="A0A545UJU5"/>
<dbReference type="PANTHER" id="PTHR43479">
    <property type="entry name" value="ACREF/ENVCD OPERON REPRESSOR-RELATED"/>
    <property type="match status" value="1"/>
</dbReference>
<name>A0A545UJU5_9GAMM</name>
<dbReference type="PROSITE" id="PS50977">
    <property type="entry name" value="HTH_TETR_2"/>
    <property type="match status" value="1"/>
</dbReference>
<dbReference type="RefSeq" id="WP_142891794.1">
    <property type="nucleotide sequence ID" value="NZ_ML660160.1"/>
</dbReference>
<dbReference type="SUPFAM" id="SSF46689">
    <property type="entry name" value="Homeodomain-like"/>
    <property type="match status" value="1"/>
</dbReference>
<evidence type="ECO:0000256" key="1">
    <source>
        <dbReference type="ARBA" id="ARBA00023125"/>
    </source>
</evidence>
<comment type="caution">
    <text evidence="4">The sequence shown here is derived from an EMBL/GenBank/DDBJ whole genome shotgun (WGS) entry which is preliminary data.</text>
</comment>
<dbReference type="InterPro" id="IPR050624">
    <property type="entry name" value="HTH-type_Tx_Regulator"/>
</dbReference>
<dbReference type="Pfam" id="PF00440">
    <property type="entry name" value="TetR_N"/>
    <property type="match status" value="1"/>
</dbReference>
<sequence length="250" mass="28441">MSPRTISESEFTQREQELIEIARSLVEKECLTTLTIDKLVSASPYSKGTIYKHFISKEDLLMAICNTCIQEVQELFVRALKFKGNSRERIQSVMVSYILWAKLHPSELFAVLSAHSPSVAACSSDDRNETHHECESNLMGIMNVEIGKAIDAGDLVLPEDMAFEQVTFAMWSASWGAMALIMSKGHSEKLRPMVLERESLTNARLVLDGFNWKPLSKDWDYSETIKRITQEIFQPEIEQLEKNGTPFIFI</sequence>
<feature type="domain" description="HTH tetR-type" evidence="3">
    <location>
        <begin position="12"/>
        <end position="72"/>
    </location>
</feature>
<gene>
    <name evidence="4" type="ORF">FLL46_02290</name>
</gene>
<feature type="DNA-binding region" description="H-T-H motif" evidence="2">
    <location>
        <begin position="35"/>
        <end position="54"/>
    </location>
</feature>
<organism evidence="4 5">
    <name type="scientific">Aliikangiella coralliicola</name>
    <dbReference type="NCBI Taxonomy" id="2592383"/>
    <lineage>
        <taxon>Bacteria</taxon>
        <taxon>Pseudomonadati</taxon>
        <taxon>Pseudomonadota</taxon>
        <taxon>Gammaproteobacteria</taxon>
        <taxon>Oceanospirillales</taxon>
        <taxon>Pleioneaceae</taxon>
        <taxon>Aliikangiella</taxon>
    </lineage>
</organism>
<accession>A0A545UJU5</accession>
<keyword evidence="5" id="KW-1185">Reference proteome</keyword>
<dbReference type="InterPro" id="IPR009057">
    <property type="entry name" value="Homeodomain-like_sf"/>
</dbReference>
<dbReference type="InterPro" id="IPR001647">
    <property type="entry name" value="HTH_TetR"/>
</dbReference>